<gene>
    <name evidence="2" type="primary">LOC106006450</name>
</gene>
<evidence type="ECO:0000313" key="1">
    <source>
        <dbReference type="Proteomes" id="UP000000715"/>
    </source>
</evidence>
<organism evidence="1 2">
    <name type="scientific">Mustela putorius furo</name>
    <name type="common">European domestic ferret</name>
    <name type="synonym">Mustela furo</name>
    <dbReference type="NCBI Taxonomy" id="9669"/>
    <lineage>
        <taxon>Eukaryota</taxon>
        <taxon>Metazoa</taxon>
        <taxon>Chordata</taxon>
        <taxon>Craniata</taxon>
        <taxon>Vertebrata</taxon>
        <taxon>Euteleostomi</taxon>
        <taxon>Mammalia</taxon>
        <taxon>Eutheria</taxon>
        <taxon>Laurasiatheria</taxon>
        <taxon>Carnivora</taxon>
        <taxon>Caniformia</taxon>
        <taxon>Musteloidea</taxon>
        <taxon>Mustelidae</taxon>
        <taxon>Mustelinae</taxon>
        <taxon>Mustela</taxon>
    </lineage>
</organism>
<accession>A0A8U0NVQ1</accession>
<dbReference type="AlphaFoldDB" id="A0A8U0NVQ1"/>
<keyword evidence="1" id="KW-1185">Reference proteome</keyword>
<dbReference type="RefSeq" id="XP_012914790.1">
    <property type="nucleotide sequence ID" value="XM_013059336.1"/>
</dbReference>
<evidence type="ECO:0000313" key="2">
    <source>
        <dbReference type="RefSeq" id="XP_012914790.1"/>
    </source>
</evidence>
<dbReference type="KEGG" id="mpuf:106006450"/>
<reference evidence="2" key="1">
    <citation type="submission" date="2025-08" db="UniProtKB">
        <authorList>
            <consortium name="RefSeq"/>
        </authorList>
    </citation>
    <scope>IDENTIFICATION</scope>
    <source>
        <tissue evidence="2">Brain</tissue>
    </source>
</reference>
<sequence>MEMKTVAEGRRELLLLCTVAVQLERDRAGGRERGERQLAPRACSSEPPDPQLLFLPKPALSCRSAYPHSRPIPDSFSICFHHRLPFIISFLSSSPSFHHRLPFSIPSSSGSFLSSLHSPLLCSPSPLQQYHSSSPSSPWPCPPHSDAFLVNSPSKSGPQLPSPVPPPFSVVCSSRVLVPLMLTPSPIHALLLPLLPPFWSRPLLRIPLLGSLIRSVRVFAPPLRPGHVRLHPPPPGSLQHVGPGAPGPHPALIARIAAVCGWAGPAPVRPRDVVAAPGAAGRLRNPRPSRCTEERGVVLWRIPA</sequence>
<dbReference type="GeneID" id="106006450"/>
<name>A0A8U0NVQ1_MUSPF</name>
<protein>
    <submittedName>
        <fullName evidence="2">Methyl-CpG-binding domain protein 6</fullName>
    </submittedName>
</protein>
<dbReference type="Proteomes" id="UP000000715">
    <property type="component" value="Unplaced"/>
</dbReference>
<proteinExistence type="predicted"/>